<dbReference type="SUPFAM" id="SSF46894">
    <property type="entry name" value="C-terminal effector domain of the bipartite response regulators"/>
    <property type="match status" value="1"/>
</dbReference>
<dbReference type="Gene3D" id="3.40.50.300">
    <property type="entry name" value="P-loop containing nucleotide triphosphate hydrolases"/>
    <property type="match status" value="1"/>
</dbReference>
<proteinExistence type="predicted"/>
<dbReference type="Proteomes" id="UP001596087">
    <property type="component" value="Unassembled WGS sequence"/>
</dbReference>
<feature type="domain" description="HTH luxR-type" evidence="1">
    <location>
        <begin position="744"/>
        <end position="809"/>
    </location>
</feature>
<dbReference type="PROSITE" id="PS00622">
    <property type="entry name" value="HTH_LUXR_1"/>
    <property type="match status" value="1"/>
</dbReference>
<dbReference type="PRINTS" id="PR00038">
    <property type="entry name" value="HTHLUXR"/>
</dbReference>
<keyword evidence="3" id="KW-1185">Reference proteome</keyword>
<dbReference type="Pfam" id="PF00196">
    <property type="entry name" value="GerE"/>
    <property type="match status" value="1"/>
</dbReference>
<dbReference type="InterPro" id="IPR036388">
    <property type="entry name" value="WH-like_DNA-bd_sf"/>
</dbReference>
<dbReference type="PANTHER" id="PTHR47691">
    <property type="entry name" value="REGULATOR-RELATED"/>
    <property type="match status" value="1"/>
</dbReference>
<organism evidence="2 3">
    <name type="scientific">Nocardioides taihuensis</name>
    <dbReference type="NCBI Taxonomy" id="1835606"/>
    <lineage>
        <taxon>Bacteria</taxon>
        <taxon>Bacillati</taxon>
        <taxon>Actinomycetota</taxon>
        <taxon>Actinomycetes</taxon>
        <taxon>Propionibacteriales</taxon>
        <taxon>Nocardioidaceae</taxon>
        <taxon>Nocardioides</taxon>
    </lineage>
</organism>
<dbReference type="InterPro" id="IPR011990">
    <property type="entry name" value="TPR-like_helical_dom_sf"/>
</dbReference>
<evidence type="ECO:0000313" key="3">
    <source>
        <dbReference type="Proteomes" id="UP001596087"/>
    </source>
</evidence>
<comment type="caution">
    <text evidence="2">The sequence shown here is derived from an EMBL/GenBank/DDBJ whole genome shotgun (WGS) entry which is preliminary data.</text>
</comment>
<protein>
    <submittedName>
        <fullName evidence="2">LuxR C-terminal-related transcriptional regulator</fullName>
    </submittedName>
</protein>
<dbReference type="InterPro" id="IPR027417">
    <property type="entry name" value="P-loop_NTPase"/>
</dbReference>
<reference evidence="3" key="1">
    <citation type="journal article" date="2019" name="Int. J. Syst. Evol. Microbiol.">
        <title>The Global Catalogue of Microorganisms (GCM) 10K type strain sequencing project: providing services to taxonomists for standard genome sequencing and annotation.</title>
        <authorList>
            <consortium name="The Broad Institute Genomics Platform"/>
            <consortium name="The Broad Institute Genome Sequencing Center for Infectious Disease"/>
            <person name="Wu L."/>
            <person name="Ma J."/>
        </authorList>
    </citation>
    <scope>NUCLEOTIDE SEQUENCE [LARGE SCALE GENOMIC DNA]</scope>
    <source>
        <strain evidence="3">DFY41</strain>
    </source>
</reference>
<sequence>MLTPVVGREGDQARLEDALEAARWVSVIGPPGSGKTLLVRHVAARRDTTAWVNARGLPDPGDVLNACVGALGGEVAPGDTAEGALRRALDGTETLLVVDGVDPDTDGLGLVFQDIVETTTGAQLAVTALTMAGLPGERVIRVGPLPVPATHEPLAGPAVDLFRTRVEAAGGYPIDLAEHEDDVRRLLAASGGLPLLIEQMAVQIALVGLPNVVPTASLSEAVHASYQLLDDDQQRCFRRMSTLSVPISTEVLAAVMDVDRARAAGLAAGLARRSLVEVLPDGRLDLLSPIRRHGAFLAASTDDDEQTRRGLIAWADRVAPTDTNEGAADAPWLGDLAAMRAAIAAACADPATRDRGYELANRIFSSLYTAMRAREAVEILEGVLVSGDGPAAIGAQVARRAGIAASEVRGTYEGLWLLDRAEQHALTAPDTDLELARTASIRAEMHLDAGDLRQAAAEAQRAIDCDTTGRQIVRQATRTLTDVHVSRGDFVAAERDARVIFSVSDENDERWISLSARTLLARVALEQGRLVEGASAARNAWQEARELAEDRVALLAETLLRQIDPTTPASDVDRDLLPWAVRMPVLAQDARDLLLTGDVPRAAGLAADVVVLADSCRLGRDAVDARLVLAHALVEQGELDQATTTFLQAADQATAMPMPLRVADAFDGLAWLARERGFREARGIAAAARALRAPRYAVPWGAATLHPVDAGRTAPEGWVEDAHATPVALRELARIFARREEPTVDSPLAQLTTAERAVAERVADGLTSRRIAEELFISPRTVDAHLAHIYRKLEINSRARLAALVIAEAG</sequence>
<dbReference type="SUPFAM" id="SSF52540">
    <property type="entry name" value="P-loop containing nucleoside triphosphate hydrolases"/>
    <property type="match status" value="1"/>
</dbReference>
<dbReference type="InterPro" id="IPR000792">
    <property type="entry name" value="Tscrpt_reg_LuxR_C"/>
</dbReference>
<dbReference type="PANTHER" id="PTHR47691:SF3">
    <property type="entry name" value="HTH-TYPE TRANSCRIPTIONAL REGULATOR RV0890C-RELATED"/>
    <property type="match status" value="1"/>
</dbReference>
<dbReference type="CDD" id="cd06170">
    <property type="entry name" value="LuxR_C_like"/>
    <property type="match status" value="1"/>
</dbReference>
<dbReference type="SMART" id="SM00421">
    <property type="entry name" value="HTH_LUXR"/>
    <property type="match status" value="1"/>
</dbReference>
<dbReference type="Gene3D" id="1.25.40.10">
    <property type="entry name" value="Tetratricopeptide repeat domain"/>
    <property type="match status" value="1"/>
</dbReference>
<dbReference type="InterPro" id="IPR016032">
    <property type="entry name" value="Sig_transdc_resp-reg_C-effctor"/>
</dbReference>
<evidence type="ECO:0000259" key="1">
    <source>
        <dbReference type="PROSITE" id="PS50043"/>
    </source>
</evidence>
<accession>A0ABW0BIK9</accession>
<dbReference type="Gene3D" id="1.10.10.10">
    <property type="entry name" value="Winged helix-like DNA-binding domain superfamily/Winged helix DNA-binding domain"/>
    <property type="match status" value="1"/>
</dbReference>
<dbReference type="PROSITE" id="PS50043">
    <property type="entry name" value="HTH_LUXR_2"/>
    <property type="match status" value="1"/>
</dbReference>
<evidence type="ECO:0000313" key="2">
    <source>
        <dbReference type="EMBL" id="MFC5176792.1"/>
    </source>
</evidence>
<gene>
    <name evidence="2" type="ORF">ACFPGP_08920</name>
</gene>
<dbReference type="SUPFAM" id="SSF48452">
    <property type="entry name" value="TPR-like"/>
    <property type="match status" value="1"/>
</dbReference>
<dbReference type="EMBL" id="JBHSKD010000008">
    <property type="protein sequence ID" value="MFC5176792.1"/>
    <property type="molecule type" value="Genomic_DNA"/>
</dbReference>
<name>A0ABW0BIK9_9ACTN</name>
<dbReference type="RefSeq" id="WP_378589349.1">
    <property type="nucleotide sequence ID" value="NZ_JBHSKD010000008.1"/>
</dbReference>